<proteinExistence type="predicted"/>
<gene>
    <name evidence="2" type="ORF">EV659_101439</name>
</gene>
<reference evidence="2 3" key="1">
    <citation type="submission" date="2019-03" db="EMBL/GenBank/DDBJ databases">
        <title>Genomic Encyclopedia of Type Strains, Phase IV (KMG-IV): sequencing the most valuable type-strain genomes for metagenomic binning, comparative biology and taxonomic classification.</title>
        <authorList>
            <person name="Goeker M."/>
        </authorList>
    </citation>
    <scope>NUCLEOTIDE SEQUENCE [LARGE SCALE GENOMIC DNA]</scope>
    <source>
        <strain evidence="2 3">DSM 2132</strain>
    </source>
</reference>
<dbReference type="EMBL" id="SLXO01000001">
    <property type="protein sequence ID" value="TCP38534.1"/>
    <property type="molecule type" value="Genomic_DNA"/>
</dbReference>
<dbReference type="InParanoid" id="A0A4R2PTR2"/>
<dbReference type="InterPro" id="IPR008338">
    <property type="entry name" value="Capsule_biosynth_CapC"/>
</dbReference>
<dbReference type="RefSeq" id="WP_132707026.1">
    <property type="nucleotide sequence ID" value="NZ_JACIGF010000001.1"/>
</dbReference>
<dbReference type="GO" id="GO:0016020">
    <property type="term" value="C:membrane"/>
    <property type="evidence" value="ECO:0007669"/>
    <property type="project" value="InterPro"/>
</dbReference>
<feature type="transmembrane region" description="Helical" evidence="1">
    <location>
        <begin position="126"/>
        <end position="146"/>
    </location>
</feature>
<dbReference type="OrthoDB" id="48792at2"/>
<evidence type="ECO:0000313" key="2">
    <source>
        <dbReference type="EMBL" id="TCP38534.1"/>
    </source>
</evidence>
<feature type="transmembrane region" description="Helical" evidence="1">
    <location>
        <begin position="158"/>
        <end position="180"/>
    </location>
</feature>
<evidence type="ECO:0000313" key="3">
    <source>
        <dbReference type="Proteomes" id="UP000295399"/>
    </source>
</evidence>
<keyword evidence="1" id="KW-1133">Transmembrane helix</keyword>
<dbReference type="NCBIfam" id="TIGR04011">
    <property type="entry name" value="poly_gGlu_PgsC"/>
    <property type="match status" value="1"/>
</dbReference>
<organism evidence="2 3">
    <name type="scientific">Rhodothalassium salexigens DSM 2132</name>
    <dbReference type="NCBI Taxonomy" id="1188247"/>
    <lineage>
        <taxon>Bacteria</taxon>
        <taxon>Pseudomonadati</taxon>
        <taxon>Pseudomonadota</taxon>
        <taxon>Alphaproteobacteria</taxon>
        <taxon>Rhodothalassiales</taxon>
        <taxon>Rhodothalassiaceae</taxon>
        <taxon>Rhodothalassium</taxon>
    </lineage>
</organism>
<name>A0A4R2PTR2_RHOSA</name>
<protein>
    <submittedName>
        <fullName evidence="2">Poly-gamma-glutamate biosynthesis protein PgsC/CapC</fullName>
    </submittedName>
</protein>
<dbReference type="PRINTS" id="PR01759">
    <property type="entry name" value="CAPSULEPROTC"/>
</dbReference>
<feature type="transmembrane region" description="Helical" evidence="1">
    <location>
        <begin position="84"/>
        <end position="106"/>
    </location>
</feature>
<evidence type="ECO:0000256" key="1">
    <source>
        <dbReference type="SAM" id="Phobius"/>
    </source>
</evidence>
<dbReference type="Pfam" id="PF14102">
    <property type="entry name" value="Caps_synth_CapC"/>
    <property type="match status" value="1"/>
</dbReference>
<dbReference type="Proteomes" id="UP000295399">
    <property type="component" value="Unassembled WGS sequence"/>
</dbReference>
<dbReference type="GO" id="GO:0045227">
    <property type="term" value="P:capsule polysaccharide biosynthetic process"/>
    <property type="evidence" value="ECO:0007669"/>
    <property type="project" value="InterPro"/>
</dbReference>
<dbReference type="AlphaFoldDB" id="A0A4R2PTR2"/>
<sequence length="203" mass="21178">MTLLNLLAVSIGIGLVFTVLLTEAFGLAAGGLVVPGYVALKVLQPWDLVITLLAAYLAFVVVRTLSGFLVIYGRRRTALTILTGYLIGSLGELAFGGGLIVPAATANPGLDAMDAMNAGLGQDAPLKYLELGVIGYIIPGLIAIWFDRQGVVRTLTGLILTASLVRLSLVVIMPEALAAYELNQAAHMPSLQDTLNSVTGGSQ</sequence>
<keyword evidence="3" id="KW-1185">Reference proteome</keyword>
<keyword evidence="1" id="KW-0812">Transmembrane</keyword>
<accession>A0A4R2PTR2</accession>
<keyword evidence="1" id="KW-0472">Membrane</keyword>
<comment type="caution">
    <text evidence="2">The sequence shown here is derived from an EMBL/GenBank/DDBJ whole genome shotgun (WGS) entry which is preliminary data.</text>
</comment>
<feature type="transmembrane region" description="Helical" evidence="1">
    <location>
        <begin position="50"/>
        <end position="72"/>
    </location>
</feature>